<dbReference type="Pfam" id="PF01494">
    <property type="entry name" value="FAD_binding_3"/>
    <property type="match status" value="1"/>
</dbReference>
<evidence type="ECO:0000256" key="4">
    <source>
        <dbReference type="SAM" id="Phobius"/>
    </source>
</evidence>
<dbReference type="GO" id="GO:0016491">
    <property type="term" value="F:oxidoreductase activity"/>
    <property type="evidence" value="ECO:0007669"/>
    <property type="project" value="UniProtKB-KW"/>
</dbReference>
<evidence type="ECO:0000256" key="3">
    <source>
        <dbReference type="ARBA" id="ARBA00023002"/>
    </source>
</evidence>
<keyword evidence="1" id="KW-0285">Flavoprotein</keyword>
<name>A0AAN6RDI1_9PLEO</name>
<evidence type="ECO:0000313" key="6">
    <source>
        <dbReference type="EMBL" id="KAK3202552.1"/>
    </source>
</evidence>
<sequence>MTTDPTHDFSVAIVGAGIGGLALAMGLHKKKIPFIIYEDAKEYSTVGAGIGFAPNGLRAMDLIEPGFRPLYERICVGNKPADAQDVFFEGLLLKIGLGQDQSWYGKSAWGHPDFNRKSAHRKILLDIMTSFIPPENVKFNKRLIEIQQDSTKVFLKFADGDIAQASVLAGADGIKSTVRAHVLNPQFPEQVAPVYADAYCYRAVIPMADAEAILGNLTDVAKFYFGHKRSAVTYRISEGREFNYLLCVNDANGWEMDHGMTNTVTHEIMMADFQGPGVDNRFRQLLAMANPTQWGLFHHPKTSTYCRGRVALLGDSAHASLPFQAAGAAQCVEDALVLSNVLEAVSKLSRQNSNTEAQIIAGLGAYDAVRRPRAQKQLEQSAEVARMLFFQHEEVGDNMNQILQILQQGRFNWLWFHDIREDVNKALLMFHP</sequence>
<proteinExistence type="predicted"/>
<feature type="transmembrane region" description="Helical" evidence="4">
    <location>
        <begin position="6"/>
        <end position="27"/>
    </location>
</feature>
<keyword evidence="4" id="KW-1133">Transmembrane helix</keyword>
<gene>
    <name evidence="6" type="ORF">GRF29_154g11493</name>
</gene>
<feature type="domain" description="FAD-binding" evidence="5">
    <location>
        <begin position="9"/>
        <end position="380"/>
    </location>
</feature>
<dbReference type="PRINTS" id="PR00420">
    <property type="entry name" value="RNGMNOXGNASE"/>
</dbReference>
<keyword evidence="4" id="KW-0472">Membrane</keyword>
<evidence type="ECO:0000256" key="2">
    <source>
        <dbReference type="ARBA" id="ARBA00022827"/>
    </source>
</evidence>
<dbReference type="GO" id="GO:0071949">
    <property type="term" value="F:FAD binding"/>
    <property type="evidence" value="ECO:0007669"/>
    <property type="project" value="InterPro"/>
</dbReference>
<dbReference type="SUPFAM" id="SSF51905">
    <property type="entry name" value="FAD/NAD(P)-binding domain"/>
    <property type="match status" value="1"/>
</dbReference>
<comment type="caution">
    <text evidence="6">The sequence shown here is derived from an EMBL/GenBank/DDBJ whole genome shotgun (WGS) entry which is preliminary data.</text>
</comment>
<accession>A0AAN6RDI1</accession>
<dbReference type="PANTHER" id="PTHR46720:SF3">
    <property type="entry name" value="FAD-BINDING DOMAIN-CONTAINING PROTEIN-RELATED"/>
    <property type="match status" value="1"/>
</dbReference>
<organism evidence="6 7">
    <name type="scientific">Pseudopithomyces chartarum</name>
    <dbReference type="NCBI Taxonomy" id="1892770"/>
    <lineage>
        <taxon>Eukaryota</taxon>
        <taxon>Fungi</taxon>
        <taxon>Dikarya</taxon>
        <taxon>Ascomycota</taxon>
        <taxon>Pezizomycotina</taxon>
        <taxon>Dothideomycetes</taxon>
        <taxon>Pleosporomycetidae</taxon>
        <taxon>Pleosporales</taxon>
        <taxon>Massarineae</taxon>
        <taxon>Didymosphaeriaceae</taxon>
        <taxon>Pseudopithomyces</taxon>
    </lineage>
</organism>
<dbReference type="InterPro" id="IPR051104">
    <property type="entry name" value="FAD_monoxygenase"/>
</dbReference>
<dbReference type="GO" id="GO:0044550">
    <property type="term" value="P:secondary metabolite biosynthetic process"/>
    <property type="evidence" value="ECO:0007669"/>
    <property type="project" value="TreeGrafter"/>
</dbReference>
<evidence type="ECO:0000259" key="5">
    <source>
        <dbReference type="Pfam" id="PF01494"/>
    </source>
</evidence>
<dbReference type="InterPro" id="IPR002938">
    <property type="entry name" value="FAD-bd"/>
</dbReference>
<dbReference type="Gene3D" id="3.50.50.60">
    <property type="entry name" value="FAD/NAD(P)-binding domain"/>
    <property type="match status" value="1"/>
</dbReference>
<dbReference type="InterPro" id="IPR036188">
    <property type="entry name" value="FAD/NAD-bd_sf"/>
</dbReference>
<dbReference type="Proteomes" id="UP001280581">
    <property type="component" value="Unassembled WGS sequence"/>
</dbReference>
<dbReference type="AlphaFoldDB" id="A0AAN6RDI1"/>
<protein>
    <recommendedName>
        <fullName evidence="5">FAD-binding domain-containing protein</fullName>
    </recommendedName>
</protein>
<dbReference type="EMBL" id="WVTA01000013">
    <property type="protein sequence ID" value="KAK3202552.1"/>
    <property type="molecule type" value="Genomic_DNA"/>
</dbReference>
<reference evidence="6 7" key="1">
    <citation type="submission" date="2021-02" db="EMBL/GenBank/DDBJ databases">
        <title>Genome assembly of Pseudopithomyces chartarum.</title>
        <authorList>
            <person name="Jauregui R."/>
            <person name="Singh J."/>
            <person name="Voisey C."/>
        </authorList>
    </citation>
    <scope>NUCLEOTIDE SEQUENCE [LARGE SCALE GENOMIC DNA]</scope>
    <source>
        <strain evidence="6 7">AGR01</strain>
    </source>
</reference>
<keyword evidence="3" id="KW-0560">Oxidoreductase</keyword>
<evidence type="ECO:0000313" key="7">
    <source>
        <dbReference type="Proteomes" id="UP001280581"/>
    </source>
</evidence>
<evidence type="ECO:0000256" key="1">
    <source>
        <dbReference type="ARBA" id="ARBA00022630"/>
    </source>
</evidence>
<dbReference type="PANTHER" id="PTHR46720">
    <property type="entry name" value="HYDROXYLASE, PUTATIVE (AFU_ORTHOLOGUE AFUA_3G01460)-RELATED"/>
    <property type="match status" value="1"/>
</dbReference>
<keyword evidence="7" id="KW-1185">Reference proteome</keyword>
<keyword evidence="2" id="KW-0274">FAD</keyword>
<keyword evidence="4" id="KW-0812">Transmembrane</keyword>